<dbReference type="AlphaFoldDB" id="A0A9P8PHB8"/>
<feature type="region of interest" description="Disordered" evidence="1">
    <location>
        <begin position="136"/>
        <end position="210"/>
    </location>
</feature>
<reference evidence="2" key="2">
    <citation type="submission" date="2021-01" db="EMBL/GenBank/DDBJ databases">
        <authorList>
            <person name="Schikora-Tamarit M.A."/>
        </authorList>
    </citation>
    <scope>NUCLEOTIDE SEQUENCE</scope>
    <source>
        <strain evidence="2">CBS6341</strain>
    </source>
</reference>
<evidence type="ECO:0000313" key="2">
    <source>
        <dbReference type="EMBL" id="KAH3671797.1"/>
    </source>
</evidence>
<feature type="compositionally biased region" description="Basic residues" evidence="1">
    <location>
        <begin position="143"/>
        <end position="152"/>
    </location>
</feature>
<evidence type="ECO:0000256" key="1">
    <source>
        <dbReference type="SAM" id="MobiDB-lite"/>
    </source>
</evidence>
<dbReference type="InterPro" id="IPR050656">
    <property type="entry name" value="PINX1"/>
</dbReference>
<dbReference type="PANTHER" id="PTHR23149:SF26">
    <property type="entry name" value="PROTEIN TMA23"/>
    <property type="match status" value="1"/>
</dbReference>
<dbReference type="PANTHER" id="PTHR23149">
    <property type="entry name" value="G PATCH DOMAIN CONTAINING PROTEIN"/>
    <property type="match status" value="1"/>
</dbReference>
<organism evidence="2 3">
    <name type="scientific">Wickerhamomyces mucosus</name>
    <dbReference type="NCBI Taxonomy" id="1378264"/>
    <lineage>
        <taxon>Eukaryota</taxon>
        <taxon>Fungi</taxon>
        <taxon>Dikarya</taxon>
        <taxon>Ascomycota</taxon>
        <taxon>Saccharomycotina</taxon>
        <taxon>Saccharomycetes</taxon>
        <taxon>Phaffomycetales</taxon>
        <taxon>Wickerhamomycetaceae</taxon>
        <taxon>Wickerhamomyces</taxon>
    </lineage>
</organism>
<protein>
    <recommendedName>
        <fullName evidence="4">G-patch domain-containing protein</fullName>
    </recommendedName>
</protein>
<evidence type="ECO:0008006" key="4">
    <source>
        <dbReference type="Google" id="ProtNLM"/>
    </source>
</evidence>
<dbReference type="Proteomes" id="UP000769528">
    <property type="component" value="Unassembled WGS sequence"/>
</dbReference>
<reference evidence="2" key="1">
    <citation type="journal article" date="2021" name="Open Biol.">
        <title>Shared evolutionary footprints suggest mitochondrial oxidative damage underlies multiple complex I losses in fungi.</title>
        <authorList>
            <person name="Schikora-Tamarit M.A."/>
            <person name="Marcet-Houben M."/>
            <person name="Nosek J."/>
            <person name="Gabaldon T."/>
        </authorList>
    </citation>
    <scope>NUCLEOTIDE SEQUENCE</scope>
    <source>
        <strain evidence="2">CBS6341</strain>
    </source>
</reference>
<evidence type="ECO:0000313" key="3">
    <source>
        <dbReference type="Proteomes" id="UP000769528"/>
    </source>
</evidence>
<feature type="compositionally biased region" description="Basic and acidic residues" evidence="1">
    <location>
        <begin position="193"/>
        <end position="210"/>
    </location>
</feature>
<keyword evidence="3" id="KW-1185">Reference proteome</keyword>
<sequence>MDSSAYLKSYGWKEGEALRQGGIKKPILVKHKNNKKGIGHEVNNGGDAWWERLFDGQLKGLDVNVEGGDVTFKQDKVIASAIPKNESPLYKMFVKGETLQGTNTILIRTETKTIIKTDGISTDITKIKTSFNSNEITKEKKSKDKKIKNKDKKIKESKSSKSKSKSKSKTDKNKKDKSHKDKEKKESKKRKRSLDQSDDKPKKKKSSKLE</sequence>
<dbReference type="EMBL" id="JAEUBF010001266">
    <property type="protein sequence ID" value="KAH3671797.1"/>
    <property type="molecule type" value="Genomic_DNA"/>
</dbReference>
<dbReference type="OrthoDB" id="3366546at2759"/>
<feature type="compositionally biased region" description="Basic and acidic residues" evidence="1">
    <location>
        <begin position="168"/>
        <end position="186"/>
    </location>
</feature>
<proteinExistence type="predicted"/>
<gene>
    <name evidence="2" type="ORF">WICMUC_004555</name>
</gene>
<name>A0A9P8PHB8_9ASCO</name>
<accession>A0A9P8PHB8</accession>
<comment type="caution">
    <text evidence="2">The sequence shown here is derived from an EMBL/GenBank/DDBJ whole genome shotgun (WGS) entry which is preliminary data.</text>
</comment>